<dbReference type="Proteomes" id="UP000434172">
    <property type="component" value="Unassembled WGS sequence"/>
</dbReference>
<keyword evidence="3" id="KW-1185">Reference proteome</keyword>
<dbReference type="SUPFAM" id="SSF48208">
    <property type="entry name" value="Six-hairpin glycosidases"/>
    <property type="match status" value="1"/>
</dbReference>
<name>A0A8H3WNZ2_9PEZI</name>
<evidence type="ECO:0000256" key="1">
    <source>
        <dbReference type="SAM" id="SignalP"/>
    </source>
</evidence>
<keyword evidence="1" id="KW-0732">Signal</keyword>
<comment type="caution">
    <text evidence="2">The sequence shown here is derived from an EMBL/GenBank/DDBJ whole genome shotgun (WGS) entry which is preliminary data.</text>
</comment>
<dbReference type="InterPro" id="IPR012341">
    <property type="entry name" value="6hp_glycosidase-like_sf"/>
</dbReference>
<evidence type="ECO:0000313" key="2">
    <source>
        <dbReference type="EMBL" id="KAF0329346.1"/>
    </source>
</evidence>
<accession>A0A8H3WNZ2</accession>
<dbReference type="EMBL" id="WOWK01000012">
    <property type="protein sequence ID" value="KAF0329346.1"/>
    <property type="molecule type" value="Genomic_DNA"/>
</dbReference>
<dbReference type="AlphaFoldDB" id="A0A8H3WNZ2"/>
<feature type="chain" id="PRO_5034431169" description="Secreted protein" evidence="1">
    <location>
        <begin position="22"/>
        <end position="790"/>
    </location>
</feature>
<dbReference type="InterPro" id="IPR008928">
    <property type="entry name" value="6-hairpin_glycosidase_sf"/>
</dbReference>
<gene>
    <name evidence="2" type="ORF">GQ607_003295</name>
</gene>
<evidence type="ECO:0008006" key="4">
    <source>
        <dbReference type="Google" id="ProtNLM"/>
    </source>
</evidence>
<protein>
    <recommendedName>
        <fullName evidence="4">Secreted protein</fullName>
    </recommendedName>
</protein>
<dbReference type="GO" id="GO:0003824">
    <property type="term" value="F:catalytic activity"/>
    <property type="evidence" value="ECO:0007669"/>
    <property type="project" value="UniProtKB-ARBA"/>
</dbReference>
<evidence type="ECO:0000313" key="3">
    <source>
        <dbReference type="Proteomes" id="UP000434172"/>
    </source>
</evidence>
<proteinExistence type="predicted"/>
<feature type="signal peptide" evidence="1">
    <location>
        <begin position="1"/>
        <end position="21"/>
    </location>
</feature>
<dbReference type="GO" id="GO:0005975">
    <property type="term" value="P:carbohydrate metabolic process"/>
    <property type="evidence" value="ECO:0007669"/>
    <property type="project" value="InterPro"/>
</dbReference>
<dbReference type="Gene3D" id="1.50.10.10">
    <property type="match status" value="1"/>
</dbReference>
<organism evidence="2 3">
    <name type="scientific">Colletotrichum asianum</name>
    <dbReference type="NCBI Taxonomy" id="702518"/>
    <lineage>
        <taxon>Eukaryota</taxon>
        <taxon>Fungi</taxon>
        <taxon>Dikarya</taxon>
        <taxon>Ascomycota</taxon>
        <taxon>Pezizomycotina</taxon>
        <taxon>Sordariomycetes</taxon>
        <taxon>Hypocreomycetidae</taxon>
        <taxon>Glomerellales</taxon>
        <taxon>Glomerellaceae</taxon>
        <taxon>Colletotrichum</taxon>
        <taxon>Colletotrichum gloeosporioides species complex</taxon>
    </lineage>
</organism>
<dbReference type="OrthoDB" id="3455587at2759"/>
<sequence length="790" mass="88310">MPRHSFLKSFVFSSFAITALASRGDVKHPKSYHKVPQLARHDSFEPFTAPIPEYLDPRQEKTADGLTAVDTFTYNSETWTAYEDLTRFDGPLVLVSASGTRREIKRYVEASSDEAVSLNRTVDAYFGLDPANDVNLKQNDVLAERLLKDGEPVETHVRDVIDLAFLPWDTYLGNVQANDTMALDWQSTTKNYAPWNDLLEAADGTHSNYSFDGLLSGWMPACRKIYRGLNDATDWVDITAFADVDSPDPEIVHVWFSMTYIKGGVVRAHKFALDYKQFLPLKAHPTANDFYPALIRFTDYWTSHVKDGLSLTLPDETWADMGKHAFAAELVNRGGGVSPRYGAFERDYGGSEYDGFQDILTSSLTANLAWGRFDQAKAVLENYMDWYVYDDGAIKMRGPAVPQFGLSLSLIARYVQYTGDAAFVDKYKAKILAWVGMLTTRQDENLKLPATDPYYGLISGWSESDAALRSDAWRFEKPYWNNAAFAARGLRDLSKIEAFAEQAKDWNERADKLVNQTTITLDKSIQRNFTPPYVPVLPNETTHVLEDLAEKGDASSQWWPHRVYSELLQASVLSPNQTDMVIDSMRAYGITSLGVVANVTPLKSDTRDILGFISYGYALSLLLQNRIDEFVLFLYTHRYHVHNRGLWLAAEVAGTGGGSSTYCQPSEFTIPILLRAALLLDHPDDDALLVGRGVPRKWLSEGKVAVQRAPTKWGLVDLDMQLDEKAGTVTTTLGFDKAPPTEVRVKMRVPEGRQLKNVTVGGAATEFKGEEVTLRLGSDARNVTVVGSFS</sequence>
<reference evidence="2 3" key="1">
    <citation type="submission" date="2019-12" db="EMBL/GenBank/DDBJ databases">
        <title>A genome sequence resource for the geographically widespread anthracnose pathogen Colletotrichum asianum.</title>
        <authorList>
            <person name="Meng Y."/>
        </authorList>
    </citation>
    <scope>NUCLEOTIDE SEQUENCE [LARGE SCALE GENOMIC DNA]</scope>
    <source>
        <strain evidence="2 3">ICMP 18580</strain>
    </source>
</reference>